<dbReference type="Gene3D" id="2.40.30.170">
    <property type="match status" value="1"/>
</dbReference>
<dbReference type="Proteomes" id="UP001170954">
    <property type="component" value="Unassembled WGS sequence"/>
</dbReference>
<gene>
    <name evidence="2" type="ORF">HX018_01535</name>
</gene>
<dbReference type="Gene3D" id="2.40.50.100">
    <property type="match status" value="1"/>
</dbReference>
<dbReference type="SUPFAM" id="SSF111369">
    <property type="entry name" value="HlyD-like secretion proteins"/>
    <property type="match status" value="1"/>
</dbReference>
<keyword evidence="3" id="KW-1185">Reference proteome</keyword>
<dbReference type="PANTHER" id="PTHR30469:SF15">
    <property type="entry name" value="HLYD FAMILY OF SECRETION PROTEINS"/>
    <property type="match status" value="1"/>
</dbReference>
<sequence length="317" mass="35903">MKMTTNRIFYILLIFMLFVALFSCGNKKEEKQQSNKEILEEIKEIKAVGKVVSAKDWTIISSNTSARIKELMIEDGDSVSKGQLLMQLEAGNTDLDVQQAQAQLNSLNKENRTILEDIRKARVYADELKDKYETSKRLYEQDAETKEKRTTDYSNWQQQELTLKGLQQKQQAQQASAYEQQLEIQKAQNTRSDFQIIAASSGVITDLVAKVGQSVQAAMELGKIIDVEQPMVEAEVDELFVNDVKVGQSVLIFPVGRKDQAANGRISYLSPILSEKSILYETANEGQDRRVRKIKIEIEGNNVLTINSKVDCTIKIR</sequence>
<protein>
    <submittedName>
        <fullName evidence="2">Efflux RND transporter periplasmic adaptor subunit</fullName>
    </submittedName>
</protein>
<organism evidence="2 3">
    <name type="scientific">Sphingobacterium hotanense</name>
    <dbReference type="NCBI Taxonomy" id="649196"/>
    <lineage>
        <taxon>Bacteria</taxon>
        <taxon>Pseudomonadati</taxon>
        <taxon>Bacteroidota</taxon>
        <taxon>Sphingobacteriia</taxon>
        <taxon>Sphingobacteriales</taxon>
        <taxon>Sphingobacteriaceae</taxon>
        <taxon>Sphingobacterium</taxon>
    </lineage>
</organism>
<dbReference type="PANTHER" id="PTHR30469">
    <property type="entry name" value="MULTIDRUG RESISTANCE PROTEIN MDTA"/>
    <property type="match status" value="1"/>
</dbReference>
<name>A0ABT7NIA3_9SPHI</name>
<dbReference type="EMBL" id="JACAGK010000003">
    <property type="protein sequence ID" value="MDM1046927.1"/>
    <property type="molecule type" value="Genomic_DNA"/>
</dbReference>
<feature type="coiled-coil region" evidence="1">
    <location>
        <begin position="90"/>
        <end position="188"/>
    </location>
</feature>
<proteinExistence type="predicted"/>
<dbReference type="PROSITE" id="PS51257">
    <property type="entry name" value="PROKAR_LIPOPROTEIN"/>
    <property type="match status" value="1"/>
</dbReference>
<accession>A0ABT7NIA3</accession>
<keyword evidence="1" id="KW-0175">Coiled coil</keyword>
<comment type="caution">
    <text evidence="2">The sequence shown here is derived from an EMBL/GenBank/DDBJ whole genome shotgun (WGS) entry which is preliminary data.</text>
</comment>
<reference evidence="2" key="1">
    <citation type="submission" date="2020-06" db="EMBL/GenBank/DDBJ databases">
        <authorList>
            <person name="Dong N."/>
        </authorList>
    </citation>
    <scope>NUCLEOTIDE SEQUENCE</scope>
    <source>
        <strain evidence="2">R1692</strain>
    </source>
</reference>
<evidence type="ECO:0000256" key="1">
    <source>
        <dbReference type="SAM" id="Coils"/>
    </source>
</evidence>
<evidence type="ECO:0000313" key="2">
    <source>
        <dbReference type="EMBL" id="MDM1046927.1"/>
    </source>
</evidence>
<reference evidence="2" key="2">
    <citation type="journal article" date="2022" name="Sci. Total Environ.">
        <title>Prevalence, transmission, and molecular epidemiology of tet(X)-positive bacteria among humans, animals, and environmental niches in China: An epidemiological, and genomic-based study.</title>
        <authorList>
            <person name="Dong N."/>
            <person name="Zeng Y."/>
            <person name="Cai C."/>
            <person name="Sun C."/>
            <person name="Lu J."/>
            <person name="Liu C."/>
            <person name="Zhou H."/>
            <person name="Sun Q."/>
            <person name="Shu L."/>
            <person name="Wang H."/>
            <person name="Wang Y."/>
            <person name="Wang S."/>
            <person name="Wu C."/>
            <person name="Chan E.W."/>
            <person name="Chen G."/>
            <person name="Shen Z."/>
            <person name="Chen S."/>
            <person name="Zhang R."/>
        </authorList>
    </citation>
    <scope>NUCLEOTIDE SEQUENCE</scope>
    <source>
        <strain evidence="2">R1692</strain>
    </source>
</reference>
<evidence type="ECO:0000313" key="3">
    <source>
        <dbReference type="Proteomes" id="UP001170954"/>
    </source>
</evidence>